<feature type="domain" description="Methylguanine DNA methyltransferase ribonuclease-like" evidence="11">
    <location>
        <begin position="6"/>
        <end position="69"/>
    </location>
</feature>
<evidence type="ECO:0000256" key="7">
    <source>
        <dbReference type="ARBA" id="ARBA00023204"/>
    </source>
</evidence>
<dbReference type="Gene3D" id="3.30.160.70">
    <property type="entry name" value="Methylated DNA-protein cysteine methyltransferase domain"/>
    <property type="match status" value="1"/>
</dbReference>
<comment type="function">
    <text evidence="9">Involved in the cellular defense against the biological effects of O6-methylguanine (O6-MeG) and O4-methylthymine (O4-MeT) in DNA. Repairs the methylated nucleobase in DNA by stoichiometrically transferring the methyl group to a cysteine residue in the enzyme. This is a suicide reaction: the enzyme is irreversibly inactivated.</text>
</comment>
<keyword evidence="3 9" id="KW-0963">Cytoplasm</keyword>
<dbReference type="InterPro" id="IPR036388">
    <property type="entry name" value="WH-like_DNA-bd_sf"/>
</dbReference>
<evidence type="ECO:0000313" key="14">
    <source>
        <dbReference type="Proteomes" id="UP000473681"/>
    </source>
</evidence>
<dbReference type="Gene3D" id="1.10.10.10">
    <property type="entry name" value="Winged helix-like DNA-binding domain superfamily/Winged helix DNA-binding domain"/>
    <property type="match status" value="1"/>
</dbReference>
<evidence type="ECO:0000256" key="1">
    <source>
        <dbReference type="ARBA" id="ARBA00001286"/>
    </source>
</evidence>
<dbReference type="HAMAP" id="MF_00772">
    <property type="entry name" value="OGT"/>
    <property type="match status" value="1"/>
</dbReference>
<accession>A0A0M1LIN8</accession>
<dbReference type="OrthoDB" id="9802228at2"/>
<dbReference type="NCBIfam" id="TIGR00589">
    <property type="entry name" value="ogt"/>
    <property type="match status" value="1"/>
</dbReference>
<dbReference type="EMBL" id="SWOV01000046">
    <property type="protein sequence ID" value="NFF88990.1"/>
    <property type="molecule type" value="Genomic_DNA"/>
</dbReference>
<evidence type="ECO:0000256" key="8">
    <source>
        <dbReference type="ARBA" id="ARBA00049348"/>
    </source>
</evidence>
<evidence type="ECO:0000256" key="2">
    <source>
        <dbReference type="ARBA" id="ARBA00008711"/>
    </source>
</evidence>
<dbReference type="Pfam" id="PF02870">
    <property type="entry name" value="Methyltransf_1N"/>
    <property type="match status" value="1"/>
</dbReference>
<evidence type="ECO:0000259" key="10">
    <source>
        <dbReference type="Pfam" id="PF01035"/>
    </source>
</evidence>
<comment type="similarity">
    <text evidence="2 9">Belongs to the MGMT family.</text>
</comment>
<name>A0A0M1LIN8_CLOBO</name>
<dbReference type="InterPro" id="IPR001497">
    <property type="entry name" value="MethylDNA_cys_MeTrfase_AS"/>
</dbReference>
<feature type="active site" description="Nucleophile; methyl group acceptor" evidence="9">
    <location>
        <position position="124"/>
    </location>
</feature>
<organism evidence="12 15">
    <name type="scientific">Clostridium botulinum</name>
    <dbReference type="NCBI Taxonomy" id="1491"/>
    <lineage>
        <taxon>Bacteria</taxon>
        <taxon>Bacillati</taxon>
        <taxon>Bacillota</taxon>
        <taxon>Clostridia</taxon>
        <taxon>Eubacteriales</taxon>
        <taxon>Clostridiaceae</taxon>
        <taxon>Clostridium</taxon>
    </lineage>
</organism>
<dbReference type="SUPFAM" id="SSF46767">
    <property type="entry name" value="Methylated DNA-protein cysteine methyltransferase, C-terminal domain"/>
    <property type="match status" value="1"/>
</dbReference>
<dbReference type="EC" id="2.1.1.63" evidence="9"/>
<evidence type="ECO:0000256" key="5">
    <source>
        <dbReference type="ARBA" id="ARBA00022679"/>
    </source>
</evidence>
<dbReference type="InterPro" id="IPR023546">
    <property type="entry name" value="MGMT"/>
</dbReference>
<evidence type="ECO:0000256" key="4">
    <source>
        <dbReference type="ARBA" id="ARBA00022603"/>
    </source>
</evidence>
<dbReference type="InterPro" id="IPR036217">
    <property type="entry name" value="MethylDNA_cys_MeTrfase_DNAb"/>
</dbReference>
<dbReference type="GO" id="GO:0032259">
    <property type="term" value="P:methylation"/>
    <property type="evidence" value="ECO:0007669"/>
    <property type="project" value="UniProtKB-KW"/>
</dbReference>
<dbReference type="EMBL" id="SWVK01000014">
    <property type="protein sequence ID" value="NFN35669.1"/>
    <property type="molecule type" value="Genomic_DNA"/>
</dbReference>
<evidence type="ECO:0000313" key="13">
    <source>
        <dbReference type="EMBL" id="NFN35669.1"/>
    </source>
</evidence>
<dbReference type="FunFam" id="1.10.10.10:FF:000214">
    <property type="entry name" value="Methylated-DNA--protein-cysteine methyltransferase"/>
    <property type="match status" value="1"/>
</dbReference>
<dbReference type="GO" id="GO:0003908">
    <property type="term" value="F:methylated-DNA-[protein]-cysteine S-methyltransferase activity"/>
    <property type="evidence" value="ECO:0007669"/>
    <property type="project" value="UniProtKB-UniRule"/>
</dbReference>
<dbReference type="SUPFAM" id="SSF53155">
    <property type="entry name" value="Methylated DNA-protein cysteine methyltransferase domain"/>
    <property type="match status" value="1"/>
</dbReference>
<dbReference type="Proteomes" id="UP000476820">
    <property type="component" value="Unassembled WGS sequence"/>
</dbReference>
<dbReference type="RefSeq" id="WP_053341971.1">
    <property type="nucleotide sequence ID" value="NZ_LFPA01000103.1"/>
</dbReference>
<protein>
    <recommendedName>
        <fullName evidence="9">Methylated-DNA--protein-cysteine methyltransferase</fullName>
        <ecNumber evidence="9">2.1.1.63</ecNumber>
    </recommendedName>
    <alternativeName>
        <fullName evidence="9">6-O-methylguanine-DNA methyltransferase</fullName>
        <shortName evidence="9">MGMT</shortName>
    </alternativeName>
    <alternativeName>
        <fullName evidence="9">O-6-methylguanine-DNA-alkyltransferase</fullName>
    </alternativeName>
</protein>
<gene>
    <name evidence="12" type="ORF">FC774_14140</name>
    <name evidence="13" type="ORF">FDB51_11150</name>
</gene>
<dbReference type="InterPro" id="IPR008332">
    <property type="entry name" value="MethylG_MeTrfase_N"/>
</dbReference>
<reference evidence="14 15" key="1">
    <citation type="submission" date="2019-04" db="EMBL/GenBank/DDBJ databases">
        <title>Genome sequencing of Clostridium botulinum Groups I-IV and Clostridium butyricum.</title>
        <authorList>
            <person name="Brunt J."/>
            <person name="Van Vliet A.H.M."/>
            <person name="Stringer S.C."/>
            <person name="Carter A.T."/>
            <person name="Peck M.W."/>
        </authorList>
    </citation>
    <scope>NUCLEOTIDE SEQUENCE [LARGE SCALE GENOMIC DNA]</scope>
    <source>
        <strain evidence="12 15">1605</strain>
        <strain evidence="13 14">CB-K-33E</strain>
    </source>
</reference>
<dbReference type="InterPro" id="IPR036631">
    <property type="entry name" value="MGMT_N_sf"/>
</dbReference>
<comment type="subcellular location">
    <subcellularLocation>
        <location evidence="9">Cytoplasm</location>
    </subcellularLocation>
</comment>
<comment type="catalytic activity">
    <reaction evidence="1 9">
        <text>a 4-O-methyl-thymidine in DNA + L-cysteinyl-[protein] = a thymidine in DNA + S-methyl-L-cysteinyl-[protein]</text>
        <dbReference type="Rhea" id="RHEA:53428"/>
        <dbReference type="Rhea" id="RHEA-COMP:10131"/>
        <dbReference type="Rhea" id="RHEA-COMP:10132"/>
        <dbReference type="Rhea" id="RHEA-COMP:13555"/>
        <dbReference type="Rhea" id="RHEA-COMP:13556"/>
        <dbReference type="ChEBI" id="CHEBI:29950"/>
        <dbReference type="ChEBI" id="CHEBI:82612"/>
        <dbReference type="ChEBI" id="CHEBI:137386"/>
        <dbReference type="ChEBI" id="CHEBI:137387"/>
        <dbReference type="EC" id="2.1.1.63"/>
    </reaction>
</comment>
<evidence type="ECO:0000256" key="3">
    <source>
        <dbReference type="ARBA" id="ARBA00022490"/>
    </source>
</evidence>
<evidence type="ECO:0000259" key="11">
    <source>
        <dbReference type="Pfam" id="PF02870"/>
    </source>
</evidence>
<dbReference type="PANTHER" id="PTHR10815">
    <property type="entry name" value="METHYLATED-DNA--PROTEIN-CYSTEINE METHYLTRANSFERASE"/>
    <property type="match status" value="1"/>
</dbReference>
<keyword evidence="7 9" id="KW-0234">DNA repair</keyword>
<keyword evidence="6 9" id="KW-0227">DNA damage</keyword>
<sequence length="159" mass="17984">MKNIFFYKTVLGNIGIADNGSAITNLYFNRDSVAEDMILIETDLIKKAFTQLEEYFCKNRKHFEIPLEPYGTEFMKSVWNELQHIPYGRTCTYGDIAEKIGNPKASRAVGLANNKNPIPIFIPCHRVIGKNGKLVGYSGGLDIKEKLLYLEGSTNKILF</sequence>
<keyword evidence="5 9" id="KW-0808">Transferase</keyword>
<dbReference type="GO" id="GO:0005737">
    <property type="term" value="C:cytoplasm"/>
    <property type="evidence" value="ECO:0007669"/>
    <property type="project" value="UniProtKB-SubCell"/>
</dbReference>
<evidence type="ECO:0000313" key="15">
    <source>
        <dbReference type="Proteomes" id="UP000476820"/>
    </source>
</evidence>
<dbReference type="Proteomes" id="UP000473681">
    <property type="component" value="Unassembled WGS sequence"/>
</dbReference>
<evidence type="ECO:0000256" key="6">
    <source>
        <dbReference type="ARBA" id="ARBA00022763"/>
    </source>
</evidence>
<dbReference type="CDD" id="cd06445">
    <property type="entry name" value="ATase"/>
    <property type="match status" value="1"/>
</dbReference>
<dbReference type="Pfam" id="PF01035">
    <property type="entry name" value="DNA_binding_1"/>
    <property type="match status" value="1"/>
</dbReference>
<dbReference type="GO" id="GO:0006307">
    <property type="term" value="P:DNA alkylation repair"/>
    <property type="evidence" value="ECO:0007669"/>
    <property type="project" value="UniProtKB-UniRule"/>
</dbReference>
<proteinExistence type="inferred from homology"/>
<dbReference type="AlphaFoldDB" id="A0A0M1LIN8"/>
<comment type="caution">
    <text evidence="12">The sequence shown here is derived from an EMBL/GenBank/DDBJ whole genome shotgun (WGS) entry which is preliminary data.</text>
</comment>
<comment type="catalytic activity">
    <reaction evidence="8 9">
        <text>a 6-O-methyl-2'-deoxyguanosine in DNA + L-cysteinyl-[protein] = S-methyl-L-cysteinyl-[protein] + a 2'-deoxyguanosine in DNA</text>
        <dbReference type="Rhea" id="RHEA:24000"/>
        <dbReference type="Rhea" id="RHEA-COMP:10131"/>
        <dbReference type="Rhea" id="RHEA-COMP:10132"/>
        <dbReference type="Rhea" id="RHEA-COMP:11367"/>
        <dbReference type="Rhea" id="RHEA-COMP:11368"/>
        <dbReference type="ChEBI" id="CHEBI:29950"/>
        <dbReference type="ChEBI" id="CHEBI:82612"/>
        <dbReference type="ChEBI" id="CHEBI:85445"/>
        <dbReference type="ChEBI" id="CHEBI:85448"/>
        <dbReference type="EC" id="2.1.1.63"/>
    </reaction>
</comment>
<feature type="domain" description="Methylated-DNA-[protein]-cysteine S-methyltransferase DNA binding" evidence="10">
    <location>
        <begin position="73"/>
        <end position="152"/>
    </location>
</feature>
<keyword evidence="4 9" id="KW-0489">Methyltransferase</keyword>
<evidence type="ECO:0000313" key="12">
    <source>
        <dbReference type="EMBL" id="NFF88990.1"/>
    </source>
</evidence>
<dbReference type="PANTHER" id="PTHR10815:SF5">
    <property type="entry name" value="METHYLATED-DNA--PROTEIN-CYSTEINE METHYLTRANSFERASE"/>
    <property type="match status" value="1"/>
</dbReference>
<dbReference type="PROSITE" id="PS00374">
    <property type="entry name" value="MGMT"/>
    <property type="match status" value="1"/>
</dbReference>
<comment type="miscellaneous">
    <text evidence="9">This enzyme catalyzes only one turnover and therefore is not strictly catalytic. According to one definition, an enzyme is a biocatalyst that acts repeatedly and over many reaction cycles.</text>
</comment>
<dbReference type="InterPro" id="IPR014048">
    <property type="entry name" value="MethylDNA_cys_MeTrfase_DNA-bd"/>
</dbReference>
<evidence type="ECO:0000256" key="9">
    <source>
        <dbReference type="HAMAP-Rule" id="MF_00772"/>
    </source>
</evidence>